<keyword evidence="1" id="KW-1133">Transmembrane helix</keyword>
<evidence type="ECO:0000313" key="3">
    <source>
        <dbReference type="Proteomes" id="UP000293638"/>
    </source>
</evidence>
<keyword evidence="3" id="KW-1185">Reference proteome</keyword>
<sequence length="188" mass="19050">MARARSLTRVLVLVVLALAVIVLLRVLARGPWLAAPRTHLTVPVRYVSRTWGASLVAAGVAVVLLAAAASLRRRAVAALAAGAALVGCAAYAVQLLAVTRGVVPPDPGACDASNPEVGLAIVCAVRLDPSPGWRGRLAERLADLTGDLPVVLGHGGSGMQLGWAAYATGALLLVLAAAGLRLALRAPA</sequence>
<feature type="transmembrane region" description="Helical" evidence="1">
    <location>
        <begin position="76"/>
        <end position="97"/>
    </location>
</feature>
<dbReference type="RefSeq" id="WP_130492101.1">
    <property type="nucleotide sequence ID" value="NZ_SGXD01000002.1"/>
</dbReference>
<evidence type="ECO:0000313" key="2">
    <source>
        <dbReference type="EMBL" id="RZS89496.1"/>
    </source>
</evidence>
<dbReference type="Proteomes" id="UP000293638">
    <property type="component" value="Unassembled WGS sequence"/>
</dbReference>
<reference evidence="2 3" key="1">
    <citation type="submission" date="2019-02" db="EMBL/GenBank/DDBJ databases">
        <title>Genomic Encyclopedia of Type Strains, Phase IV (KMG-IV): sequencing the most valuable type-strain genomes for metagenomic binning, comparative biology and taxonomic classification.</title>
        <authorList>
            <person name="Goeker M."/>
        </authorList>
    </citation>
    <scope>NUCLEOTIDE SEQUENCE [LARGE SCALE GENOMIC DNA]</scope>
    <source>
        <strain evidence="2 3">DSM 45622</strain>
    </source>
</reference>
<keyword evidence="1" id="KW-0472">Membrane</keyword>
<feature type="transmembrane region" description="Helical" evidence="1">
    <location>
        <begin position="52"/>
        <end position="69"/>
    </location>
</feature>
<dbReference type="EMBL" id="SGXD01000002">
    <property type="protein sequence ID" value="RZS89496.1"/>
    <property type="molecule type" value="Genomic_DNA"/>
</dbReference>
<protein>
    <submittedName>
        <fullName evidence="2">Uncharacterized protein</fullName>
    </submittedName>
</protein>
<name>A0A4Q7NR17_9ACTN</name>
<keyword evidence="1" id="KW-0812">Transmembrane</keyword>
<organism evidence="2 3">
    <name type="scientific">Motilibacter rhizosphaerae</name>
    <dbReference type="NCBI Taxonomy" id="598652"/>
    <lineage>
        <taxon>Bacteria</taxon>
        <taxon>Bacillati</taxon>
        <taxon>Actinomycetota</taxon>
        <taxon>Actinomycetes</taxon>
        <taxon>Motilibacterales</taxon>
        <taxon>Motilibacteraceae</taxon>
        <taxon>Motilibacter</taxon>
    </lineage>
</organism>
<feature type="transmembrane region" description="Helical" evidence="1">
    <location>
        <begin position="163"/>
        <end position="184"/>
    </location>
</feature>
<evidence type="ECO:0000256" key="1">
    <source>
        <dbReference type="SAM" id="Phobius"/>
    </source>
</evidence>
<proteinExistence type="predicted"/>
<accession>A0A4Q7NR17</accession>
<gene>
    <name evidence="2" type="ORF">EV189_1263</name>
</gene>
<comment type="caution">
    <text evidence="2">The sequence shown here is derived from an EMBL/GenBank/DDBJ whole genome shotgun (WGS) entry which is preliminary data.</text>
</comment>
<dbReference type="AlphaFoldDB" id="A0A4Q7NR17"/>